<sequence length="101" mass="10616">MLSVPAPTAASRSTSSNPKIALRTWVSASLGTFARSVNCMTRGVTIRAVRTSGMADNWAKAAEPPCTWATWVSPLRTESASAAGAPARRKRMMPGLEGGPQ</sequence>
<evidence type="ECO:0000256" key="1">
    <source>
        <dbReference type="SAM" id="MobiDB-lite"/>
    </source>
</evidence>
<name>A0A0T9YEM9_MYCTX</name>
<dbReference type="EMBL" id="CSAE01000326">
    <property type="protein sequence ID" value="COW10972.1"/>
    <property type="molecule type" value="Genomic_DNA"/>
</dbReference>
<dbReference type="EMBL" id="CQQC01000715">
    <property type="protein sequence ID" value="CNV36025.1"/>
    <property type="molecule type" value="Genomic_DNA"/>
</dbReference>
<gene>
    <name evidence="2" type="ORF">ERS007657_02413</name>
    <name evidence="3" type="ORF">ERS007661_02163</name>
    <name evidence="4" type="ORF">ERS007703_02785</name>
    <name evidence="5" type="ORF">ERS007720_04280</name>
</gene>
<dbReference type="Proteomes" id="UP000039217">
    <property type="component" value="Unassembled WGS sequence"/>
</dbReference>
<organism evidence="4 6">
    <name type="scientific">Mycobacterium tuberculosis</name>
    <dbReference type="NCBI Taxonomy" id="1773"/>
    <lineage>
        <taxon>Bacteria</taxon>
        <taxon>Bacillati</taxon>
        <taxon>Actinomycetota</taxon>
        <taxon>Actinomycetes</taxon>
        <taxon>Mycobacteriales</taxon>
        <taxon>Mycobacteriaceae</taxon>
        <taxon>Mycobacterium</taxon>
        <taxon>Mycobacterium tuberculosis complex</taxon>
    </lineage>
</organism>
<dbReference type="EMBL" id="CGCX01000925">
    <property type="protein sequence ID" value="CFR85717.1"/>
    <property type="molecule type" value="Genomic_DNA"/>
</dbReference>
<feature type="region of interest" description="Disordered" evidence="1">
    <location>
        <begin position="79"/>
        <end position="101"/>
    </location>
</feature>
<evidence type="ECO:0000313" key="2">
    <source>
        <dbReference type="EMBL" id="CFR85717.1"/>
    </source>
</evidence>
<evidence type="ECO:0000313" key="7">
    <source>
        <dbReference type="Proteomes" id="UP000039217"/>
    </source>
</evidence>
<dbReference type="AlphaFoldDB" id="A0A0T9YEM9"/>
<dbReference type="Proteomes" id="UP000038802">
    <property type="component" value="Unassembled WGS sequence"/>
</dbReference>
<evidence type="ECO:0000313" key="5">
    <source>
        <dbReference type="EMBL" id="COX31494.1"/>
    </source>
</evidence>
<reference evidence="4" key="1">
    <citation type="submission" date="2015-03" db="EMBL/GenBank/DDBJ databases">
        <authorList>
            <person name="Murphy D."/>
        </authorList>
    </citation>
    <scope>NUCLEOTIDE SEQUENCE [LARGE SCALE GENOMIC DNA]</scope>
    <source>
        <strain evidence="4">K00500041</strain>
    </source>
</reference>
<dbReference type="Proteomes" id="UP000044938">
    <property type="component" value="Unassembled WGS sequence"/>
</dbReference>
<accession>A0A0T9YEM9</accession>
<proteinExistence type="predicted"/>
<evidence type="ECO:0000313" key="3">
    <source>
        <dbReference type="EMBL" id="CNV36025.1"/>
    </source>
</evidence>
<dbReference type="EMBL" id="CSAJ01000871">
    <property type="protein sequence ID" value="COX31494.1"/>
    <property type="molecule type" value="Genomic_DNA"/>
</dbReference>
<protein>
    <submittedName>
        <fullName evidence="4">Uncharacterized protein</fullName>
    </submittedName>
</protein>
<evidence type="ECO:0000313" key="8">
    <source>
        <dbReference type="Proteomes" id="UP000044938"/>
    </source>
</evidence>
<evidence type="ECO:0000313" key="4">
    <source>
        <dbReference type="EMBL" id="COW10972.1"/>
    </source>
</evidence>
<dbReference type="Proteomes" id="UP000046680">
    <property type="component" value="Unassembled WGS sequence"/>
</dbReference>
<reference evidence="6 7" key="2">
    <citation type="submission" date="2015-03" db="EMBL/GenBank/DDBJ databases">
        <authorList>
            <consortium name="Pathogen Informatics"/>
        </authorList>
    </citation>
    <scope>NUCLEOTIDE SEQUENCE [LARGE SCALE GENOMIC DNA]</scope>
    <source>
        <strain evidence="2 9">C09601061</strain>
        <strain evidence="3 7">D00501624</strain>
        <strain evidence="6">K00500041</strain>
        <strain evidence="5 8">M09401471</strain>
    </source>
</reference>
<evidence type="ECO:0000313" key="6">
    <source>
        <dbReference type="Proteomes" id="UP000038802"/>
    </source>
</evidence>
<evidence type="ECO:0000313" key="9">
    <source>
        <dbReference type="Proteomes" id="UP000046680"/>
    </source>
</evidence>